<name>A0A150JN98_HEYCO</name>
<proteinExistence type="predicted"/>
<evidence type="ECO:0000313" key="1">
    <source>
        <dbReference type="EMBL" id="KYC58765.1"/>
    </source>
</evidence>
<dbReference type="PATRIC" id="fig|1398.26.peg.2472"/>
<sequence length="39" mass="4447">MVKFFSKGRSVGAEKEATDLKKLVYSNFPIVIFLCFFSV</sequence>
<organism evidence="1 2">
    <name type="scientific">Heyndrickxia coagulans</name>
    <name type="common">Weizmannia coagulans</name>
    <dbReference type="NCBI Taxonomy" id="1398"/>
    <lineage>
        <taxon>Bacteria</taxon>
        <taxon>Bacillati</taxon>
        <taxon>Bacillota</taxon>
        <taxon>Bacilli</taxon>
        <taxon>Bacillales</taxon>
        <taxon>Bacillaceae</taxon>
        <taxon>Heyndrickxia</taxon>
    </lineage>
</organism>
<dbReference type="AlphaFoldDB" id="A0A150JN98"/>
<dbReference type="EMBL" id="LQYG01000120">
    <property type="protein sequence ID" value="KYC58765.1"/>
    <property type="molecule type" value="Genomic_DNA"/>
</dbReference>
<reference evidence="1 2" key="1">
    <citation type="submission" date="2016-01" db="EMBL/GenBank/DDBJ databases">
        <title>Genome Sequences of Twelve Sporeforming Bacillus Species Isolated from Foods.</title>
        <authorList>
            <person name="Berendsen E.M."/>
            <person name="Wells-Bennik M.H."/>
            <person name="Krawcyk A.O."/>
            <person name="De Jong A."/>
            <person name="Holsappel S."/>
            <person name="Eijlander R.T."/>
            <person name="Kuipers O.P."/>
        </authorList>
    </citation>
    <scope>NUCLEOTIDE SEQUENCE [LARGE SCALE GENOMIC DNA]</scope>
    <source>
        <strain evidence="1 2">B4098</strain>
    </source>
</reference>
<dbReference type="Proteomes" id="UP000075288">
    <property type="component" value="Unassembled WGS sequence"/>
</dbReference>
<evidence type="ECO:0000313" key="2">
    <source>
        <dbReference type="Proteomes" id="UP000075288"/>
    </source>
</evidence>
<protein>
    <submittedName>
        <fullName evidence="1">Uncharacterized protein</fullName>
    </submittedName>
</protein>
<comment type="caution">
    <text evidence="1">The sequence shown here is derived from an EMBL/GenBank/DDBJ whole genome shotgun (WGS) entry which is preliminary data.</text>
</comment>
<gene>
    <name evidence="1" type="ORF">B4098_2457</name>
</gene>
<accession>A0A150JN98</accession>